<evidence type="ECO:0000313" key="1">
    <source>
        <dbReference type="EMBL" id="KRG27753.1"/>
    </source>
</evidence>
<accession>A0A0Q9Z756</accession>
<gene>
    <name evidence="1" type="ORF">APR42_08335</name>
</gene>
<keyword evidence="2" id="KW-1185">Reference proteome</keyword>
<dbReference type="OrthoDB" id="982482at2"/>
<name>A0A0Q9Z756_9FLAO</name>
<dbReference type="EMBL" id="LKTP01000034">
    <property type="protein sequence ID" value="KRG27753.1"/>
    <property type="molecule type" value="Genomic_DNA"/>
</dbReference>
<dbReference type="STRING" id="270918.APR42_08335"/>
<dbReference type="RefSeq" id="WP_057482427.1">
    <property type="nucleotide sequence ID" value="NZ_BMWR01000004.1"/>
</dbReference>
<dbReference type="Proteomes" id="UP000051643">
    <property type="component" value="Unassembled WGS sequence"/>
</dbReference>
<reference evidence="1" key="1">
    <citation type="submission" date="2015-10" db="EMBL/GenBank/DDBJ databases">
        <title>Draft genome sequence of Salegentibacter mishustinae KCTC 12263.</title>
        <authorList>
            <person name="Lin W."/>
            <person name="Zheng Q."/>
        </authorList>
    </citation>
    <scope>NUCLEOTIDE SEQUENCE [LARGE SCALE GENOMIC DNA]</scope>
    <source>
        <strain evidence="1">KCTC 12263</strain>
    </source>
</reference>
<organism evidence="1 2">
    <name type="scientific">Salegentibacter mishustinae</name>
    <dbReference type="NCBI Taxonomy" id="270918"/>
    <lineage>
        <taxon>Bacteria</taxon>
        <taxon>Pseudomonadati</taxon>
        <taxon>Bacteroidota</taxon>
        <taxon>Flavobacteriia</taxon>
        <taxon>Flavobacteriales</taxon>
        <taxon>Flavobacteriaceae</taxon>
        <taxon>Salegentibacter</taxon>
    </lineage>
</organism>
<proteinExistence type="predicted"/>
<dbReference type="PROSITE" id="PS51257">
    <property type="entry name" value="PROKAR_LIPOPROTEIN"/>
    <property type="match status" value="1"/>
</dbReference>
<dbReference type="NCBIfam" id="TIGR03511">
    <property type="entry name" value="GldH_lipo"/>
    <property type="match status" value="1"/>
</dbReference>
<keyword evidence="1" id="KW-0449">Lipoprotein</keyword>
<protein>
    <submittedName>
        <fullName evidence="1">Gliding motility lipoprotein GldH</fullName>
    </submittedName>
</protein>
<dbReference type="AlphaFoldDB" id="A0A0Q9Z756"/>
<dbReference type="InterPro" id="IPR020018">
    <property type="entry name" value="Motility-assoc_lipoprot_GldH"/>
</dbReference>
<comment type="caution">
    <text evidence="1">The sequence shown here is derived from an EMBL/GenBank/DDBJ whole genome shotgun (WGS) entry which is preliminary data.</text>
</comment>
<dbReference type="Pfam" id="PF14109">
    <property type="entry name" value="GldH_lipo"/>
    <property type="match status" value="1"/>
</dbReference>
<sequence>MRNAWLFLIFIGAFAFFTSCDKKRVYDEYKPVNGGWDKDSTLVFKLGKLDSLQNYNLFINVRNNKDYNYRNLFLITEMRFPQGKVITDTLEYEMAAPDGTWLGTGFGDVKESKLWYKENVSFTEPGKYRIAIKQAMRKNDQVDGIENLEGITHVGFRIEKDLQ</sequence>
<evidence type="ECO:0000313" key="2">
    <source>
        <dbReference type="Proteomes" id="UP000051643"/>
    </source>
</evidence>